<evidence type="ECO:0000313" key="5">
    <source>
        <dbReference type="EMBL" id="ARW64591.1"/>
    </source>
</evidence>
<evidence type="ECO:0000256" key="4">
    <source>
        <dbReference type="ARBA" id="ARBA00022640"/>
    </source>
</evidence>
<dbReference type="GeneID" id="33357560"/>
<dbReference type="AlphaFoldDB" id="A0A1Z1MFP5"/>
<organism evidence="5">
    <name type="scientific">Vertebrata isogona</name>
    <dbReference type="NCBI Taxonomy" id="2006944"/>
    <lineage>
        <taxon>Eukaryota</taxon>
        <taxon>Rhodophyta</taxon>
        <taxon>Florideophyceae</taxon>
        <taxon>Rhodymeniophycidae</taxon>
        <taxon>Ceramiales</taxon>
        <taxon>Rhodomelaceae</taxon>
        <taxon>Polysiphonioideae</taxon>
        <taxon>Vertebrata</taxon>
    </lineage>
</organism>
<dbReference type="EMBL" id="MF101433">
    <property type="protein sequence ID" value="ARW64591.1"/>
    <property type="molecule type" value="Genomic_DNA"/>
</dbReference>
<protein>
    <recommendedName>
        <fullName evidence="3">Uncharacterized protein ycf35</fullName>
    </recommendedName>
</protein>
<accession>A0A1Z1MFP5</accession>
<keyword evidence="5" id="KW-0150">Chloroplast</keyword>
<proteinExistence type="inferred from homology"/>
<geneLocation type="chloroplast" evidence="5"/>
<dbReference type="PANTHER" id="PTHR39638">
    <property type="entry name" value="YCF35"/>
    <property type="match status" value="1"/>
</dbReference>
<dbReference type="Pfam" id="PF06868">
    <property type="entry name" value="DUF1257"/>
    <property type="match status" value="1"/>
</dbReference>
<comment type="subcellular location">
    <subcellularLocation>
        <location evidence="1">Plastid</location>
    </subcellularLocation>
</comment>
<gene>
    <name evidence="5" type="primary">ycf35</name>
</gene>
<dbReference type="InterPro" id="IPR009666">
    <property type="entry name" value="Uncharacterised_Ycf35"/>
</dbReference>
<evidence type="ECO:0000256" key="2">
    <source>
        <dbReference type="ARBA" id="ARBA00009068"/>
    </source>
</evidence>
<keyword evidence="4 5" id="KW-0934">Plastid</keyword>
<dbReference type="PANTHER" id="PTHR39638:SF2">
    <property type="entry name" value="YCF35"/>
    <property type="match status" value="1"/>
</dbReference>
<reference evidence="5" key="1">
    <citation type="journal article" date="2017" name="J. Phycol.">
        <title>Analysis of chloroplast genomes and a supermatrix inform reclassification of the Rhodomelaceae (Rhodophyta).</title>
        <authorList>
            <person name="Diaz-Tapia P."/>
            <person name="Maggs C.A."/>
            <person name="West J.A."/>
            <person name="Verbruggen H."/>
        </authorList>
    </citation>
    <scope>NUCLEOTIDE SEQUENCE</scope>
    <source>
        <strain evidence="5">PD831</strain>
    </source>
</reference>
<dbReference type="RefSeq" id="YP_009395513.1">
    <property type="nucleotide sequence ID" value="NC_035278.1"/>
</dbReference>
<evidence type="ECO:0000256" key="1">
    <source>
        <dbReference type="ARBA" id="ARBA00004474"/>
    </source>
</evidence>
<dbReference type="GO" id="GO:0009536">
    <property type="term" value="C:plastid"/>
    <property type="evidence" value="ECO:0007669"/>
    <property type="project" value="UniProtKB-SubCell"/>
</dbReference>
<evidence type="ECO:0000256" key="3">
    <source>
        <dbReference type="ARBA" id="ARBA00021585"/>
    </source>
</evidence>
<name>A0A1Z1MFP5_9FLOR</name>
<sequence>MSHFSKIKTSILDLELLQKTILDLGFSYRAFSKTVDDLHCNSITKKPTLFVYDVGVKKNDLPFCSFEWNVDQYLIVVDFALWNLDMDFNYFMDRILQQYAYNNVMNQGYVQGFQRVKENVLSNGSISLTLKRF</sequence>
<comment type="similarity">
    <text evidence="2">Belongs to the ycf35 family.</text>
</comment>